<dbReference type="EMBL" id="FOSZ01000005">
    <property type="protein sequence ID" value="SFL13071.1"/>
    <property type="molecule type" value="Genomic_DNA"/>
</dbReference>
<dbReference type="STRING" id="1280847.SAMN04488036_105222"/>
<protein>
    <recommendedName>
        <fullName evidence="1">EthD domain-containing protein</fullName>
    </recommendedName>
</protein>
<name>A0A1I4F9K7_9RHOB</name>
<dbReference type="RefSeq" id="WP_093324445.1">
    <property type="nucleotide sequence ID" value="NZ_FOSZ01000005.1"/>
</dbReference>
<dbReference type="Pfam" id="PF07110">
    <property type="entry name" value="EthD"/>
    <property type="match status" value="1"/>
</dbReference>
<evidence type="ECO:0000259" key="1">
    <source>
        <dbReference type="Pfam" id="PF07110"/>
    </source>
</evidence>
<dbReference type="Gene3D" id="3.30.70.100">
    <property type="match status" value="1"/>
</dbReference>
<sequence>MPVSLQVLYPVGEGTTFDHDYYATTHMGLVAEHMGAHITSAQASKGLGGGGPDAPAPYHAIATIVFPDQASMDAAMAASGPVMGDVPNFTNIRPTVMIGEVL</sequence>
<organism evidence="2 3">
    <name type="scientific">Shimia haliotis</name>
    <dbReference type="NCBI Taxonomy" id="1280847"/>
    <lineage>
        <taxon>Bacteria</taxon>
        <taxon>Pseudomonadati</taxon>
        <taxon>Pseudomonadota</taxon>
        <taxon>Alphaproteobacteria</taxon>
        <taxon>Rhodobacterales</taxon>
        <taxon>Roseobacteraceae</taxon>
    </lineage>
</organism>
<dbReference type="AlphaFoldDB" id="A0A1I4F9K7"/>
<gene>
    <name evidence="2" type="ORF">SAMN04488036_105222</name>
</gene>
<evidence type="ECO:0000313" key="2">
    <source>
        <dbReference type="EMBL" id="SFL13071.1"/>
    </source>
</evidence>
<evidence type="ECO:0000313" key="3">
    <source>
        <dbReference type="Proteomes" id="UP000198851"/>
    </source>
</evidence>
<feature type="domain" description="EthD" evidence="1">
    <location>
        <begin position="18"/>
        <end position="90"/>
    </location>
</feature>
<dbReference type="SUPFAM" id="SSF54909">
    <property type="entry name" value="Dimeric alpha+beta barrel"/>
    <property type="match status" value="1"/>
</dbReference>
<dbReference type="Proteomes" id="UP000198851">
    <property type="component" value="Unassembled WGS sequence"/>
</dbReference>
<dbReference type="OrthoDB" id="5343971at2"/>
<dbReference type="GO" id="GO:0016491">
    <property type="term" value="F:oxidoreductase activity"/>
    <property type="evidence" value="ECO:0007669"/>
    <property type="project" value="InterPro"/>
</dbReference>
<dbReference type="InterPro" id="IPR009799">
    <property type="entry name" value="EthD_dom"/>
</dbReference>
<reference evidence="3" key="1">
    <citation type="submission" date="2016-10" db="EMBL/GenBank/DDBJ databases">
        <authorList>
            <person name="Varghese N."/>
            <person name="Submissions S."/>
        </authorList>
    </citation>
    <scope>NUCLEOTIDE SEQUENCE [LARGE SCALE GENOMIC DNA]</scope>
    <source>
        <strain evidence="3">DSM 28453</strain>
    </source>
</reference>
<accession>A0A1I4F9K7</accession>
<proteinExistence type="predicted"/>
<dbReference type="PANTHER" id="PTHR40260:SF2">
    <property type="entry name" value="BLR8190 PROTEIN"/>
    <property type="match status" value="1"/>
</dbReference>
<dbReference type="PANTHER" id="PTHR40260">
    <property type="entry name" value="BLR8190 PROTEIN"/>
    <property type="match status" value="1"/>
</dbReference>
<dbReference type="NCBIfam" id="TIGR02118">
    <property type="entry name" value="EthD family reductase"/>
    <property type="match status" value="1"/>
</dbReference>
<dbReference type="InterPro" id="IPR011008">
    <property type="entry name" value="Dimeric_a/b-barrel"/>
</dbReference>
<keyword evidence="3" id="KW-1185">Reference proteome</keyword>